<feature type="domain" description="PLD phosphodiesterase" evidence="9">
    <location>
        <begin position="1"/>
        <end position="27"/>
    </location>
</feature>
<dbReference type="SUPFAM" id="SSF56024">
    <property type="entry name" value="Phospholipase D/nuclease"/>
    <property type="match status" value="1"/>
</dbReference>
<evidence type="ECO:0000256" key="7">
    <source>
        <dbReference type="ARBA" id="ARBA00022963"/>
    </source>
</evidence>
<organism evidence="10">
    <name type="scientific">Fagus sylvatica</name>
    <name type="common">Beechnut</name>
    <dbReference type="NCBI Taxonomy" id="28930"/>
    <lineage>
        <taxon>Eukaryota</taxon>
        <taxon>Viridiplantae</taxon>
        <taxon>Streptophyta</taxon>
        <taxon>Embryophyta</taxon>
        <taxon>Tracheophyta</taxon>
        <taxon>Spermatophyta</taxon>
        <taxon>Magnoliopsida</taxon>
        <taxon>eudicotyledons</taxon>
        <taxon>Gunneridae</taxon>
        <taxon>Pentapetalae</taxon>
        <taxon>rosids</taxon>
        <taxon>fabids</taxon>
        <taxon>Fagales</taxon>
        <taxon>Fagaceae</taxon>
        <taxon>Fagus</taxon>
    </lineage>
</organism>
<sequence>MVYVHGKGMIVDDEYVILGSANINQRSMAGSRDTEIAMGAYQPHHTWGRKKGHPHGQIYGFRMSLWAEHLGILDIDDCFKEPKDLACIKSVNKIAEDNWRKYTAKDFTPLQGHLLKYPIQVDTNGEVGCLPEQGTFPDGTVAVLGSENLFPALITT</sequence>
<dbReference type="Pfam" id="PF00614">
    <property type="entry name" value="PLDc"/>
    <property type="match status" value="1"/>
</dbReference>
<dbReference type="PROSITE" id="PS50035">
    <property type="entry name" value="PLD"/>
    <property type="match status" value="1"/>
</dbReference>
<dbReference type="EC" id="3.1.4.4" evidence="2"/>
<keyword evidence="4" id="KW-0677">Repeat</keyword>
<accession>A0A2N9GY17</accession>
<dbReference type="PANTHER" id="PTHR18896:SF60">
    <property type="entry name" value="PHOSPHOLIPASE D"/>
    <property type="match status" value="1"/>
</dbReference>
<dbReference type="InterPro" id="IPR001736">
    <property type="entry name" value="PLipase_D/transphosphatidylase"/>
</dbReference>
<dbReference type="SMART" id="SM00155">
    <property type="entry name" value="PLDc"/>
    <property type="match status" value="1"/>
</dbReference>
<keyword evidence="5" id="KW-0378">Hydrolase</keyword>
<dbReference type="AlphaFoldDB" id="A0A2N9GY17"/>
<evidence type="ECO:0000256" key="8">
    <source>
        <dbReference type="ARBA" id="ARBA00023098"/>
    </source>
</evidence>
<keyword evidence="7" id="KW-0442">Lipid degradation</keyword>
<gene>
    <name evidence="10" type="ORF">FSB_LOCUS32143</name>
</gene>
<name>A0A2N9GY17_FAGSY</name>
<evidence type="ECO:0000313" key="10">
    <source>
        <dbReference type="EMBL" id="SPD04261.1"/>
    </source>
</evidence>
<evidence type="ECO:0000256" key="5">
    <source>
        <dbReference type="ARBA" id="ARBA00022801"/>
    </source>
</evidence>
<dbReference type="InterPro" id="IPR015679">
    <property type="entry name" value="PLipase_D_fam"/>
</dbReference>
<proteinExistence type="predicted"/>
<dbReference type="Gene3D" id="3.30.870.10">
    <property type="entry name" value="Endonuclease Chain A"/>
    <property type="match status" value="1"/>
</dbReference>
<dbReference type="Pfam" id="PF12357">
    <property type="entry name" value="PLD_C"/>
    <property type="match status" value="1"/>
</dbReference>
<dbReference type="GO" id="GO:0046872">
    <property type="term" value="F:metal ion binding"/>
    <property type="evidence" value="ECO:0007669"/>
    <property type="project" value="UniProtKB-KW"/>
</dbReference>
<dbReference type="EMBL" id="OIVN01002513">
    <property type="protein sequence ID" value="SPD04261.1"/>
    <property type="molecule type" value="Genomic_DNA"/>
</dbReference>
<comment type="catalytic activity">
    <reaction evidence="1">
        <text>a 1,2-diacyl-sn-glycero-3-phosphocholine + H2O = a 1,2-diacyl-sn-glycero-3-phosphate + choline + H(+)</text>
        <dbReference type="Rhea" id="RHEA:14445"/>
        <dbReference type="ChEBI" id="CHEBI:15354"/>
        <dbReference type="ChEBI" id="CHEBI:15377"/>
        <dbReference type="ChEBI" id="CHEBI:15378"/>
        <dbReference type="ChEBI" id="CHEBI:57643"/>
        <dbReference type="ChEBI" id="CHEBI:58608"/>
        <dbReference type="EC" id="3.1.4.4"/>
    </reaction>
</comment>
<evidence type="ECO:0000259" key="9">
    <source>
        <dbReference type="PROSITE" id="PS50035"/>
    </source>
</evidence>
<evidence type="ECO:0000256" key="4">
    <source>
        <dbReference type="ARBA" id="ARBA00022737"/>
    </source>
</evidence>
<evidence type="ECO:0000256" key="2">
    <source>
        <dbReference type="ARBA" id="ARBA00012027"/>
    </source>
</evidence>
<dbReference type="InterPro" id="IPR024632">
    <property type="entry name" value="PLipase_D_C"/>
</dbReference>
<dbReference type="GO" id="GO:0004630">
    <property type="term" value="F:phospholipase D activity"/>
    <property type="evidence" value="ECO:0007669"/>
    <property type="project" value="UniProtKB-EC"/>
</dbReference>
<evidence type="ECO:0000256" key="1">
    <source>
        <dbReference type="ARBA" id="ARBA00000798"/>
    </source>
</evidence>
<protein>
    <recommendedName>
        <fullName evidence="2">phospholipase D</fullName>
        <ecNumber evidence="2">3.1.4.4</ecNumber>
    </recommendedName>
</protein>
<dbReference type="GO" id="GO:0005886">
    <property type="term" value="C:plasma membrane"/>
    <property type="evidence" value="ECO:0007669"/>
    <property type="project" value="TreeGrafter"/>
</dbReference>
<evidence type="ECO:0000256" key="3">
    <source>
        <dbReference type="ARBA" id="ARBA00022723"/>
    </source>
</evidence>
<keyword evidence="3" id="KW-0479">Metal-binding</keyword>
<evidence type="ECO:0000256" key="6">
    <source>
        <dbReference type="ARBA" id="ARBA00022837"/>
    </source>
</evidence>
<reference evidence="10" key="1">
    <citation type="submission" date="2018-02" db="EMBL/GenBank/DDBJ databases">
        <authorList>
            <person name="Cohen D.B."/>
            <person name="Kent A.D."/>
        </authorList>
    </citation>
    <scope>NUCLEOTIDE SEQUENCE</scope>
</reference>
<keyword evidence="6" id="KW-0106">Calcium</keyword>
<dbReference type="PANTHER" id="PTHR18896">
    <property type="entry name" value="PHOSPHOLIPASE D"/>
    <property type="match status" value="1"/>
</dbReference>
<keyword evidence="8" id="KW-0443">Lipid metabolism</keyword>
<dbReference type="GO" id="GO:0009395">
    <property type="term" value="P:phospholipid catabolic process"/>
    <property type="evidence" value="ECO:0007669"/>
    <property type="project" value="TreeGrafter"/>
</dbReference>